<protein>
    <recommendedName>
        <fullName evidence="4">ASCH domain-containing protein</fullName>
    </recommendedName>
</protein>
<organism evidence="2 3">
    <name type="scientific">Shewanella dokdonensis</name>
    <dbReference type="NCBI Taxonomy" id="712036"/>
    <lineage>
        <taxon>Bacteria</taxon>
        <taxon>Pseudomonadati</taxon>
        <taxon>Pseudomonadota</taxon>
        <taxon>Gammaproteobacteria</taxon>
        <taxon>Alteromonadales</taxon>
        <taxon>Shewanellaceae</taxon>
        <taxon>Shewanella</taxon>
    </lineage>
</organism>
<reference evidence="2 3" key="1">
    <citation type="journal article" date="2012" name="Int. J. Syst. Evol. Microbiol.">
        <title>Shewanella dokdonensis sp. nov., isolated from seawater.</title>
        <authorList>
            <person name="Sung H.R."/>
            <person name="Yoon J.H."/>
            <person name="Ghim S.Y."/>
        </authorList>
    </citation>
    <scope>NUCLEOTIDE SEQUENCE [LARGE SCALE GENOMIC DNA]</scope>
    <source>
        <strain evidence="2 3">DSM 23626</strain>
    </source>
</reference>
<dbReference type="Proteomes" id="UP000676428">
    <property type="component" value="Chromosome"/>
</dbReference>
<dbReference type="RefSeq" id="WP_213681774.1">
    <property type="nucleotide sequence ID" value="NZ_CP074572.1"/>
</dbReference>
<evidence type="ECO:0000313" key="2">
    <source>
        <dbReference type="EMBL" id="QVK23133.1"/>
    </source>
</evidence>
<gene>
    <name evidence="2" type="ORF">KHX94_18945</name>
</gene>
<evidence type="ECO:0000256" key="1">
    <source>
        <dbReference type="SAM" id="MobiDB-lite"/>
    </source>
</evidence>
<sequence length="69" mass="7694">MQDISEQDAWAEGCEGYDDDVTGGESGYSEFSELWVSIYGGESWLSNPWVWVIEFKVLTTKGVIPKEAA</sequence>
<evidence type="ECO:0008006" key="4">
    <source>
        <dbReference type="Google" id="ProtNLM"/>
    </source>
</evidence>
<name>A0ABX8DEH7_9GAMM</name>
<accession>A0ABX8DEH7</accession>
<proteinExistence type="predicted"/>
<evidence type="ECO:0000313" key="3">
    <source>
        <dbReference type="Proteomes" id="UP000676428"/>
    </source>
</evidence>
<feature type="region of interest" description="Disordered" evidence="1">
    <location>
        <begin position="1"/>
        <end position="22"/>
    </location>
</feature>
<dbReference type="EMBL" id="CP074572">
    <property type="protein sequence ID" value="QVK23133.1"/>
    <property type="molecule type" value="Genomic_DNA"/>
</dbReference>
<keyword evidence="3" id="KW-1185">Reference proteome</keyword>